<dbReference type="Proteomes" id="UP000217258">
    <property type="component" value="Chromosome I"/>
</dbReference>
<proteinExistence type="predicted"/>
<dbReference type="EMBL" id="CP011030">
    <property type="protein sequence ID" value="ATC90859.1"/>
    <property type="molecule type" value="Genomic_DNA"/>
</dbReference>
<organism evidence="1 2">
    <name type="scientific">Pseudoalteromonas issachenkonii</name>
    <dbReference type="NCBI Taxonomy" id="152297"/>
    <lineage>
        <taxon>Bacteria</taxon>
        <taxon>Pseudomonadati</taxon>
        <taxon>Pseudomonadota</taxon>
        <taxon>Gammaproteobacteria</taxon>
        <taxon>Alteromonadales</taxon>
        <taxon>Pseudoalteromonadaceae</taxon>
        <taxon>Pseudoalteromonas</taxon>
    </lineage>
</organism>
<evidence type="ECO:0000313" key="2">
    <source>
        <dbReference type="Proteomes" id="UP000217258"/>
    </source>
</evidence>
<gene>
    <name evidence="1" type="ORF">PISS_a1994</name>
</gene>
<keyword evidence="2" id="KW-1185">Reference proteome</keyword>
<sequence>MKKIVVIISVVLISLVTVFSILSSKRHNSTLLTPTEANVDIKKPKVNFGNNTNAKNIYVKQPFPTDIPNEEQCKELNYKQYQLRDNNERDIELKASQAFKNGYTAKQVAEAIWFSSYWSVAKTWYDKAALAKSVEKLLPILQSIPNSERLIAQYDYVNAPDLNIPTVVDYTDLLDILWKNLPTDTIYKKVSSTNTSAVEIFNEIERTFSEIPYDVLNNNQLSPLNSILNLLLTKQQLQSAIMLLQRYPDLKLSNVNFDNKLALNFLTIIGGEDYEITNPTEHKLFLTLLGLLEKQVFYQKITHPWFSNEKVNKGVEKLNNEGIVIKIVLIDDIEKPNPILQLNIKESVLTDEQQLDLKKCQSTTDWLTSRELTPNEIETFKDQPFIAKIKSSSEFKHCKNKKALHNSPLINSQITTVSKIINQAIGNQNTSLQELDLETLDLPVLLPETKSILAVIFARDYLQATSLNEQEIISRLSNAGLKPLSSHSELLGGLAGLKGLTLWLNSLNFEQLKDAQSLLNSFAAEGVFEPFDILNTRLGGVAFDNKNELDPLYFFIQNYSELSIHSGDPITYENKKNKAFIDFFIRNGVHIESQHLRASFSLKIRSKEGYNRLITHFPELEVKSGDDYFSVNCR</sequence>
<dbReference type="RefSeq" id="WP_058154820.1">
    <property type="nucleotide sequence ID" value="NZ_CP011030.1"/>
</dbReference>
<accession>A0ABM6N3T8</accession>
<evidence type="ECO:0000313" key="1">
    <source>
        <dbReference type="EMBL" id="ATC90859.1"/>
    </source>
</evidence>
<reference evidence="1 2" key="1">
    <citation type="submission" date="2015-06" db="EMBL/GenBank/DDBJ databases">
        <authorList>
            <person name="Xie B.-B."/>
            <person name="Rong J.-C."/>
            <person name="Qin Q.-L."/>
            <person name="Zhang Y.-Z."/>
        </authorList>
    </citation>
    <scope>NUCLEOTIDE SEQUENCE [LARGE SCALE GENOMIC DNA]</scope>
    <source>
        <strain evidence="1 2">KMM 3549</strain>
    </source>
</reference>
<protein>
    <submittedName>
        <fullName evidence="1">Uncharacterized protein</fullName>
    </submittedName>
</protein>
<name>A0ABM6N3T8_9GAMM</name>